<protein>
    <recommendedName>
        <fullName evidence="9">DUF1682 domain-containing protein</fullName>
    </recommendedName>
</protein>
<dbReference type="Proteomes" id="UP001521785">
    <property type="component" value="Unassembled WGS sequence"/>
</dbReference>
<evidence type="ECO:0000256" key="2">
    <source>
        <dbReference type="ARBA" id="ARBA00022692"/>
    </source>
</evidence>
<evidence type="ECO:0000313" key="8">
    <source>
        <dbReference type="Proteomes" id="UP001521785"/>
    </source>
</evidence>
<keyword evidence="8" id="KW-1185">Reference proteome</keyword>
<dbReference type="PANTHER" id="PTHR12883">
    <property type="entry name" value="ADIPOCYTE-SPECIFIC PROTEIN 4-RELATED"/>
    <property type="match status" value="1"/>
</dbReference>
<evidence type="ECO:0000256" key="4">
    <source>
        <dbReference type="ARBA" id="ARBA00023136"/>
    </source>
</evidence>
<dbReference type="Pfam" id="PF07946">
    <property type="entry name" value="CCDC47"/>
    <property type="match status" value="1"/>
</dbReference>
<gene>
    <name evidence="7" type="ORF">SLS60_004512</name>
</gene>
<accession>A0ABR3RKK9</accession>
<feature type="region of interest" description="Disordered" evidence="6">
    <location>
        <begin position="406"/>
        <end position="451"/>
    </location>
</feature>
<reference evidence="7 8" key="1">
    <citation type="submission" date="2024-02" db="EMBL/GenBank/DDBJ databases">
        <title>De novo assembly and annotation of 12 fungi associated with fruit tree decline syndrome in Ontario, Canada.</title>
        <authorList>
            <person name="Sulman M."/>
            <person name="Ellouze W."/>
            <person name="Ilyukhin E."/>
        </authorList>
    </citation>
    <scope>NUCLEOTIDE SEQUENCE [LARGE SCALE GENOMIC DNA]</scope>
    <source>
        <strain evidence="7 8">M42-189</strain>
    </source>
</reference>
<keyword evidence="3" id="KW-1133">Transmembrane helix</keyword>
<evidence type="ECO:0000256" key="1">
    <source>
        <dbReference type="ARBA" id="ARBA00004167"/>
    </source>
</evidence>
<keyword evidence="5" id="KW-0175">Coiled coil</keyword>
<keyword evidence="4" id="KW-0472">Membrane</keyword>
<evidence type="ECO:0000256" key="6">
    <source>
        <dbReference type="SAM" id="MobiDB-lite"/>
    </source>
</evidence>
<dbReference type="InterPro" id="IPR012879">
    <property type="entry name" value="CCDC47"/>
</dbReference>
<name>A0ABR3RKK9_9PLEO</name>
<comment type="subcellular location">
    <subcellularLocation>
        <location evidence="1">Membrane</location>
        <topology evidence="1">Single-pass membrane protein</topology>
    </subcellularLocation>
</comment>
<organism evidence="7 8">
    <name type="scientific">Paraconiothyrium brasiliense</name>
    <dbReference type="NCBI Taxonomy" id="300254"/>
    <lineage>
        <taxon>Eukaryota</taxon>
        <taxon>Fungi</taxon>
        <taxon>Dikarya</taxon>
        <taxon>Ascomycota</taxon>
        <taxon>Pezizomycotina</taxon>
        <taxon>Dothideomycetes</taxon>
        <taxon>Pleosporomycetidae</taxon>
        <taxon>Pleosporales</taxon>
        <taxon>Massarineae</taxon>
        <taxon>Didymosphaeriaceae</taxon>
        <taxon>Paraconiothyrium</taxon>
    </lineage>
</organism>
<feature type="compositionally biased region" description="Basic and acidic residues" evidence="6">
    <location>
        <begin position="406"/>
        <end position="440"/>
    </location>
</feature>
<dbReference type="EMBL" id="JAKJXO020000005">
    <property type="protein sequence ID" value="KAL1604971.1"/>
    <property type="molecule type" value="Genomic_DNA"/>
</dbReference>
<evidence type="ECO:0000256" key="3">
    <source>
        <dbReference type="ARBA" id="ARBA00022989"/>
    </source>
</evidence>
<proteinExistence type="predicted"/>
<feature type="coiled-coil region" evidence="5">
    <location>
        <begin position="378"/>
        <end position="405"/>
    </location>
</feature>
<keyword evidence="2" id="KW-0812">Transmembrane</keyword>
<evidence type="ECO:0000256" key="5">
    <source>
        <dbReference type="SAM" id="Coils"/>
    </source>
</evidence>
<evidence type="ECO:0008006" key="9">
    <source>
        <dbReference type="Google" id="ProtNLM"/>
    </source>
</evidence>
<evidence type="ECO:0000313" key="7">
    <source>
        <dbReference type="EMBL" id="KAL1604971.1"/>
    </source>
</evidence>
<sequence length="451" mass="50575">MADFVKGLFGGQQKVAQPHSGGDDDFADYAGAPDPSPALSSFATTTGASSAAPTSTVGQVPYTAWYRVWERTSIDDFKLELYVLPFILVVVAVHLWGTRRNRNKANHWIKSHAPVLQQEFAQVGYVRPQASIDDVSAAGLAQATEKAQQDAINPANFLREKKPDEFASYATGRANVAFVDFKLTLAKRFNPLMRFGELIISLFFESMPVPVERMEATAYVFDGQEAKIAPAIARGAGEKVANSTFDGFVFAVVHKDLMKRLREDRYDLSLTASKDHAKLPLWVTVMSESAEVTDTVLTPELIKAINDAGDDFEALVITDQPMDQPKKLDDTVPRKRINLSLKLKSAGTPYDSTLPLFTYFLRLPDFLVSKAHFRPEALRRIKATREEQIAKIRKLDDDEKAEERKLASDKLKKEQRDAKLGRMTADEQRKYLDKERERDAKKRTKKQTVKG</sequence>
<dbReference type="PANTHER" id="PTHR12883:SF0">
    <property type="entry name" value="PAT COMPLEX SUBUNIT CCDC47"/>
    <property type="match status" value="1"/>
</dbReference>
<comment type="caution">
    <text evidence="7">The sequence shown here is derived from an EMBL/GenBank/DDBJ whole genome shotgun (WGS) entry which is preliminary data.</text>
</comment>
<feature type="compositionally biased region" description="Basic residues" evidence="6">
    <location>
        <begin position="441"/>
        <end position="451"/>
    </location>
</feature>